<dbReference type="EMBL" id="SPOI01000002">
    <property type="protein sequence ID" value="TIB43115.1"/>
    <property type="molecule type" value="Genomic_DNA"/>
</dbReference>
<dbReference type="Gene3D" id="3.40.1190.20">
    <property type="match status" value="1"/>
</dbReference>
<dbReference type="SMART" id="SM00829">
    <property type="entry name" value="PKS_ER"/>
    <property type="match status" value="1"/>
</dbReference>
<dbReference type="InterPro" id="IPR029056">
    <property type="entry name" value="Ribokinase-like"/>
</dbReference>
<dbReference type="InterPro" id="IPR041694">
    <property type="entry name" value="ADH_N_2"/>
</dbReference>
<dbReference type="SUPFAM" id="SSF50129">
    <property type="entry name" value="GroES-like"/>
    <property type="match status" value="1"/>
</dbReference>
<name>A0A4T0JQD7_WALIC</name>
<dbReference type="InterPro" id="IPR020843">
    <property type="entry name" value="ER"/>
</dbReference>
<evidence type="ECO:0000313" key="3">
    <source>
        <dbReference type="EMBL" id="TIB43115.1"/>
    </source>
</evidence>
<dbReference type="AlphaFoldDB" id="A0A4T0JQD7"/>
<feature type="domain" description="Enoyl reductase (ER)" evidence="2">
    <location>
        <begin position="18"/>
        <end position="345"/>
    </location>
</feature>
<dbReference type="Gene3D" id="3.90.180.10">
    <property type="entry name" value="Medium-chain alcohol dehydrogenases, catalytic domain"/>
    <property type="match status" value="1"/>
</dbReference>
<dbReference type="InterPro" id="IPR036291">
    <property type="entry name" value="NAD(P)-bd_dom_sf"/>
</dbReference>
<dbReference type="FunFam" id="3.40.50.720:FF:000121">
    <property type="entry name" value="Prostaglandin reductase 2"/>
    <property type="match status" value="1"/>
</dbReference>
<dbReference type="CDD" id="cd05288">
    <property type="entry name" value="PGDH"/>
    <property type="match status" value="1"/>
</dbReference>
<dbReference type="Pfam" id="PF00107">
    <property type="entry name" value="ADH_zinc_N"/>
    <property type="match status" value="1"/>
</dbReference>
<dbReference type="InterPro" id="IPR011032">
    <property type="entry name" value="GroES-like_sf"/>
</dbReference>
<dbReference type="InterPro" id="IPR045010">
    <property type="entry name" value="MDR_fam"/>
</dbReference>
<dbReference type="PANTHER" id="PTHR43205:SF7">
    <property type="entry name" value="PROSTAGLANDIN REDUCTASE 1"/>
    <property type="match status" value="1"/>
</dbReference>
<dbReference type="SUPFAM" id="SSF53613">
    <property type="entry name" value="Ribokinase-like"/>
    <property type="match status" value="1"/>
</dbReference>
<dbReference type="SUPFAM" id="SSF51735">
    <property type="entry name" value="NAD(P)-binding Rossmann-fold domains"/>
    <property type="match status" value="1"/>
</dbReference>
<dbReference type="Pfam" id="PF16884">
    <property type="entry name" value="ADH_N_2"/>
    <property type="match status" value="1"/>
</dbReference>
<proteinExistence type="predicted"/>
<keyword evidence="1" id="KW-0560">Oxidoreductase</keyword>
<dbReference type="Gene3D" id="3.40.50.720">
    <property type="entry name" value="NAD(P)-binding Rossmann-like Domain"/>
    <property type="match status" value="1"/>
</dbReference>
<evidence type="ECO:0000313" key="4">
    <source>
        <dbReference type="Proteomes" id="UP000310689"/>
    </source>
</evidence>
<dbReference type="InterPro" id="IPR013149">
    <property type="entry name" value="ADH-like_C"/>
</dbReference>
<protein>
    <recommendedName>
        <fullName evidence="2">Enoyl reductase (ER) domain-containing protein</fullName>
    </recommendedName>
</protein>
<accession>A0A4T0JQD7</accession>
<dbReference type="Proteomes" id="UP000310689">
    <property type="component" value="Unassembled WGS sequence"/>
</dbReference>
<comment type="caution">
    <text evidence="3">The sequence shown here is derived from an EMBL/GenBank/DDBJ whole genome shotgun (WGS) entry which is preliminary data.</text>
</comment>
<evidence type="ECO:0000256" key="1">
    <source>
        <dbReference type="ARBA" id="ARBA00023002"/>
    </source>
</evidence>
<organism evidence="3 4">
    <name type="scientific">Wallemia ichthyophaga</name>
    <dbReference type="NCBI Taxonomy" id="245174"/>
    <lineage>
        <taxon>Eukaryota</taxon>
        <taxon>Fungi</taxon>
        <taxon>Dikarya</taxon>
        <taxon>Basidiomycota</taxon>
        <taxon>Wallemiomycotina</taxon>
        <taxon>Wallemiomycetes</taxon>
        <taxon>Wallemiales</taxon>
        <taxon>Wallemiaceae</taxon>
        <taxon>Wallemia</taxon>
    </lineage>
</organism>
<gene>
    <name evidence="3" type="ORF">E3P86_00131</name>
</gene>
<dbReference type="GO" id="GO:0016628">
    <property type="term" value="F:oxidoreductase activity, acting on the CH-CH group of donors, NAD or NADP as acceptor"/>
    <property type="evidence" value="ECO:0007669"/>
    <property type="project" value="InterPro"/>
</dbReference>
<sequence>MVQNKSVIFNEIPHGEPKLDQTLKVKSDEFDTQQDIADGSVLLKVITLSIDPYQRGRMRAPDSESYVPPFYVGQPIQNHGVARVLKSKNAAFKEGALVYGGLPFSEYMVLNEQFAQGLKDVSDSGIAPETLVGACGMPGRTAYMSFYHVGQPKAGQSIYVSAGAGAVGALVIQYAKKTGLKVIASAGSAEKVELCRQVGADAAFNYKESSTKEEIKKFGGIDIFYDNVGGKMLDDVLEVINPEGLVIMCGAISQYNSAGEMYGLKNTVQVVFKRLTMKGFIVFYLDDKPSSHPDFSGKTLDDEFTAIVPKLVKEGSIKIKEHVYNGIEKAPEAFIDMLSGKNVGITGPSSSDLTICRLIAAVVALKMGRVSKIISAGSLEFTTTCTTSSYPKEGAKVKSKSQHSSVQGASTVLNALSSLPNTECYVYSQLGRDLTSNCVKAQLAEEGISTEYIYKSDSAAIPHTFVINNTSNNTKTRLNHSSGTGSSSLPPLEYLDRVLQQFNFDWIHFDGQTTTNLFETIKHLRKGKGEGVDDMGLPRYKNTLISISCFNKLKPDMVDCLPFADFVFFNKEFVNKSGFDDARTFLLFMSLRVSPRATIYCIWDERTSFMLSLKSSEYIKSENTRRPRTPSSRSKSYSNSNYIDEAFVAGAIYATLARAASINGNFNGKLDNQKVLQFATDMMGLKGAGVPLQDIGGILIREGWFTDISGGVQSLERTKSTESS</sequence>
<evidence type="ECO:0000259" key="2">
    <source>
        <dbReference type="SMART" id="SM00829"/>
    </source>
</evidence>
<reference evidence="3 4" key="1">
    <citation type="submission" date="2019-03" db="EMBL/GenBank/DDBJ databases">
        <title>Sequencing 23 genomes of Wallemia ichthyophaga.</title>
        <authorList>
            <person name="Gostincar C."/>
        </authorList>
    </citation>
    <scope>NUCLEOTIDE SEQUENCE [LARGE SCALE GENOMIC DNA]</scope>
    <source>
        <strain evidence="3 4">EXF-6200</strain>
    </source>
</reference>
<dbReference type="PANTHER" id="PTHR43205">
    <property type="entry name" value="PROSTAGLANDIN REDUCTASE"/>
    <property type="match status" value="1"/>
</dbReference>